<dbReference type="InterPro" id="IPR050267">
    <property type="entry name" value="Anti-sigma-factor_SerPK"/>
</dbReference>
<sequence length="155" mass="17096">MVFRDLTAILSSQEGLKQIEVGMEMDTPEVLSASVRTVHTLPEERPDLVAMRTWVSSLLGNVSEDVRLDVLLVCTELASNAYEHADGPRVLRVERLDDFIRVEVDDGTPAVLPHLGESRLGDSRGRGLLLIAQLARCWGTRDMAGGKTVWAEINT</sequence>
<dbReference type="EMBL" id="QGHB01000019">
    <property type="protein sequence ID" value="PWK81176.1"/>
    <property type="molecule type" value="Genomic_DNA"/>
</dbReference>
<dbReference type="SUPFAM" id="SSF55874">
    <property type="entry name" value="ATPase domain of HSP90 chaperone/DNA topoisomerase II/histidine kinase"/>
    <property type="match status" value="1"/>
</dbReference>
<dbReference type="InterPro" id="IPR036890">
    <property type="entry name" value="HATPase_C_sf"/>
</dbReference>
<dbReference type="CDD" id="cd16936">
    <property type="entry name" value="HATPase_RsbW-like"/>
    <property type="match status" value="1"/>
</dbReference>
<name>A0A316HIU4_9PSEU</name>
<reference evidence="3 4" key="1">
    <citation type="submission" date="2018-05" db="EMBL/GenBank/DDBJ databases">
        <title>Genomic Encyclopedia of Type Strains, Phase IV (KMG-IV): sequencing the most valuable type-strain genomes for metagenomic binning, comparative biology and taxonomic classification.</title>
        <authorList>
            <person name="Goeker M."/>
        </authorList>
    </citation>
    <scope>NUCLEOTIDE SEQUENCE [LARGE SCALE GENOMIC DNA]</scope>
    <source>
        <strain evidence="3 4">DSM 45480</strain>
    </source>
</reference>
<accession>A0A316HIU4</accession>
<organism evidence="3 4">
    <name type="scientific">Lentzea atacamensis</name>
    <dbReference type="NCBI Taxonomy" id="531938"/>
    <lineage>
        <taxon>Bacteria</taxon>
        <taxon>Bacillati</taxon>
        <taxon>Actinomycetota</taxon>
        <taxon>Actinomycetes</taxon>
        <taxon>Pseudonocardiales</taxon>
        <taxon>Pseudonocardiaceae</taxon>
        <taxon>Lentzea</taxon>
    </lineage>
</organism>
<dbReference type="PANTHER" id="PTHR35526:SF3">
    <property type="entry name" value="ANTI-SIGMA-F FACTOR RSBW"/>
    <property type="match status" value="1"/>
</dbReference>
<evidence type="ECO:0000313" key="3">
    <source>
        <dbReference type="EMBL" id="PWK81176.1"/>
    </source>
</evidence>
<keyword evidence="1" id="KW-0418">Kinase</keyword>
<evidence type="ECO:0000313" key="4">
    <source>
        <dbReference type="Proteomes" id="UP000246005"/>
    </source>
</evidence>
<comment type="caution">
    <text evidence="3">The sequence shown here is derived from an EMBL/GenBank/DDBJ whole genome shotgun (WGS) entry which is preliminary data.</text>
</comment>
<keyword evidence="1" id="KW-0723">Serine/threonine-protein kinase</keyword>
<dbReference type="Proteomes" id="UP000246005">
    <property type="component" value="Unassembled WGS sequence"/>
</dbReference>
<feature type="domain" description="Histidine kinase/HSP90-like ATPase" evidence="2">
    <location>
        <begin position="47"/>
        <end position="150"/>
    </location>
</feature>
<evidence type="ECO:0000256" key="1">
    <source>
        <dbReference type="ARBA" id="ARBA00022527"/>
    </source>
</evidence>
<dbReference type="GO" id="GO:0004674">
    <property type="term" value="F:protein serine/threonine kinase activity"/>
    <property type="evidence" value="ECO:0007669"/>
    <property type="project" value="UniProtKB-KW"/>
</dbReference>
<keyword evidence="1" id="KW-0808">Transferase</keyword>
<evidence type="ECO:0000259" key="2">
    <source>
        <dbReference type="Pfam" id="PF13581"/>
    </source>
</evidence>
<dbReference type="PANTHER" id="PTHR35526">
    <property type="entry name" value="ANTI-SIGMA-F FACTOR RSBW-RELATED"/>
    <property type="match status" value="1"/>
</dbReference>
<gene>
    <name evidence="3" type="ORF">C8D88_11985</name>
</gene>
<dbReference type="Gene3D" id="3.30.565.10">
    <property type="entry name" value="Histidine kinase-like ATPase, C-terminal domain"/>
    <property type="match status" value="1"/>
</dbReference>
<proteinExistence type="predicted"/>
<dbReference type="InterPro" id="IPR003594">
    <property type="entry name" value="HATPase_dom"/>
</dbReference>
<dbReference type="Pfam" id="PF13581">
    <property type="entry name" value="HATPase_c_2"/>
    <property type="match status" value="1"/>
</dbReference>
<dbReference type="AlphaFoldDB" id="A0A316HIU4"/>
<protein>
    <submittedName>
        <fullName evidence="3">Anti-sigma regulatory factor (Ser/Thr protein kinase)</fullName>
    </submittedName>
</protein>